<dbReference type="InterPro" id="IPR011010">
    <property type="entry name" value="DNA_brk_join_enz"/>
</dbReference>
<evidence type="ECO:0000256" key="1">
    <source>
        <dbReference type="ARBA" id="ARBA00023172"/>
    </source>
</evidence>
<evidence type="ECO:0000259" key="2">
    <source>
        <dbReference type="Pfam" id="PF00589"/>
    </source>
</evidence>
<comment type="caution">
    <text evidence="3">The sequence shown here is derived from an EMBL/GenBank/DDBJ whole genome shotgun (WGS) entry which is preliminary data.</text>
</comment>
<dbReference type="Pfam" id="PF00589">
    <property type="entry name" value="Phage_integrase"/>
    <property type="match status" value="1"/>
</dbReference>
<dbReference type="InterPro" id="IPR002104">
    <property type="entry name" value="Integrase_catalytic"/>
</dbReference>
<accession>A0ABP3ZD83</accession>
<keyword evidence="1" id="KW-0233">DNA recombination</keyword>
<feature type="domain" description="Tyr recombinase" evidence="2">
    <location>
        <begin position="59"/>
        <end position="110"/>
    </location>
</feature>
<proteinExistence type="predicted"/>
<dbReference type="Gene3D" id="1.10.443.10">
    <property type="entry name" value="Intergrase catalytic core"/>
    <property type="match status" value="1"/>
</dbReference>
<protein>
    <recommendedName>
        <fullName evidence="2">Tyr recombinase domain-containing protein</fullName>
    </recommendedName>
</protein>
<dbReference type="SUPFAM" id="SSF56349">
    <property type="entry name" value="DNA breaking-rejoining enzymes"/>
    <property type="match status" value="1"/>
</dbReference>
<sequence>MLVSWVAITDAVGAVLGDAHPYGHVDALERGLLVRKVAAGLDRPTDAGVDRLDGAIDPRDDWKELLSKPEVRDARVHDARHTAGTLLIEQRVHVRTVPEILGHSNIRLTQGTRTSPRRWPRTACSGWAIRSGTE</sequence>
<dbReference type="Proteomes" id="UP001501578">
    <property type="component" value="Unassembled WGS sequence"/>
</dbReference>
<dbReference type="EMBL" id="BAAAHQ010000004">
    <property type="protein sequence ID" value="GAA0917820.1"/>
    <property type="molecule type" value="Genomic_DNA"/>
</dbReference>
<dbReference type="InterPro" id="IPR013762">
    <property type="entry name" value="Integrase-like_cat_sf"/>
</dbReference>
<gene>
    <name evidence="3" type="ORF">GCM10009560_14240</name>
</gene>
<organism evidence="3 4">
    <name type="scientific">Nonomuraea longicatena</name>
    <dbReference type="NCBI Taxonomy" id="83682"/>
    <lineage>
        <taxon>Bacteria</taxon>
        <taxon>Bacillati</taxon>
        <taxon>Actinomycetota</taxon>
        <taxon>Actinomycetes</taxon>
        <taxon>Streptosporangiales</taxon>
        <taxon>Streptosporangiaceae</taxon>
        <taxon>Nonomuraea</taxon>
    </lineage>
</organism>
<evidence type="ECO:0000313" key="4">
    <source>
        <dbReference type="Proteomes" id="UP001501578"/>
    </source>
</evidence>
<keyword evidence="4" id="KW-1185">Reference proteome</keyword>
<evidence type="ECO:0000313" key="3">
    <source>
        <dbReference type="EMBL" id="GAA0917820.1"/>
    </source>
</evidence>
<reference evidence="4" key="1">
    <citation type="journal article" date="2019" name="Int. J. Syst. Evol. Microbiol.">
        <title>The Global Catalogue of Microorganisms (GCM) 10K type strain sequencing project: providing services to taxonomists for standard genome sequencing and annotation.</title>
        <authorList>
            <consortium name="The Broad Institute Genomics Platform"/>
            <consortium name="The Broad Institute Genome Sequencing Center for Infectious Disease"/>
            <person name="Wu L."/>
            <person name="Ma J."/>
        </authorList>
    </citation>
    <scope>NUCLEOTIDE SEQUENCE [LARGE SCALE GENOMIC DNA]</scope>
    <source>
        <strain evidence="4">JCM 11136</strain>
    </source>
</reference>
<name>A0ABP3ZD83_9ACTN</name>